<dbReference type="GO" id="GO:0000981">
    <property type="term" value="F:DNA-binding transcription factor activity, RNA polymerase II-specific"/>
    <property type="evidence" value="ECO:0007669"/>
    <property type="project" value="InterPro"/>
</dbReference>
<evidence type="ECO:0000313" key="3">
    <source>
        <dbReference type="EMBL" id="CDK29254.1"/>
    </source>
</evidence>
<keyword evidence="4" id="KW-1185">Reference proteome</keyword>
<evidence type="ECO:0000256" key="1">
    <source>
        <dbReference type="SAM" id="MobiDB-lite"/>
    </source>
</evidence>
<dbReference type="Proteomes" id="UP000019384">
    <property type="component" value="Unassembled WGS sequence"/>
</dbReference>
<dbReference type="Pfam" id="PF00172">
    <property type="entry name" value="Zn_clus"/>
    <property type="match status" value="1"/>
</dbReference>
<feature type="domain" description="Zn(2)-C6 fungal-type" evidence="2">
    <location>
        <begin position="12"/>
        <end position="44"/>
    </location>
</feature>
<dbReference type="RefSeq" id="XP_022461242.1">
    <property type="nucleotide sequence ID" value="XM_022600418.1"/>
</dbReference>
<gene>
    <name evidence="3" type="ORF">KUCA_T00005242001</name>
</gene>
<dbReference type="InterPro" id="IPR001138">
    <property type="entry name" value="Zn2Cys6_DnaBD"/>
</dbReference>
<organism evidence="3 4">
    <name type="scientific">Kuraishia capsulata CBS 1993</name>
    <dbReference type="NCBI Taxonomy" id="1382522"/>
    <lineage>
        <taxon>Eukaryota</taxon>
        <taxon>Fungi</taxon>
        <taxon>Dikarya</taxon>
        <taxon>Ascomycota</taxon>
        <taxon>Saccharomycotina</taxon>
        <taxon>Pichiomycetes</taxon>
        <taxon>Pichiales</taxon>
        <taxon>Pichiaceae</taxon>
        <taxon>Kuraishia</taxon>
    </lineage>
</organism>
<reference evidence="3" key="2">
    <citation type="submission" date="2014-02" db="EMBL/GenBank/DDBJ databases">
        <title>Complete DNA sequence of /Kuraishia capsulata/ illustrates novel genomic features among budding yeasts (/Saccharomycotina/).</title>
        <authorList>
            <person name="Morales L."/>
            <person name="Noel B."/>
            <person name="Porcel B."/>
            <person name="Marcet-Houben M."/>
            <person name="Hullo M-F."/>
            <person name="Sacerdot C."/>
            <person name="Tekaia F."/>
            <person name="Leh-Louis V."/>
            <person name="Despons L."/>
            <person name="Khanna V."/>
            <person name="Aury J-M."/>
            <person name="Barbe V."/>
            <person name="Couloux A."/>
            <person name="Labadie K."/>
            <person name="Pelletier E."/>
            <person name="Souciet J-L."/>
            <person name="Boekhout T."/>
            <person name="Gabaldon T."/>
            <person name="Wincker P."/>
            <person name="Dujon B."/>
        </authorList>
    </citation>
    <scope>NUCLEOTIDE SEQUENCE</scope>
    <source>
        <strain evidence="3">CBS 1993</strain>
    </source>
</reference>
<dbReference type="Gene3D" id="4.10.240.10">
    <property type="entry name" value="Zn(2)-C6 fungal-type DNA-binding domain"/>
    <property type="match status" value="1"/>
</dbReference>
<sequence>MEDGSRFILFKACNSCRSRKLRCEVKSGDSACRKCLDQNVECVFDHKRLGTRTVILFEPHEKLTKSKKHDSDGDGSQPRNEPHQRSQRLRAGRSRAVISKPAGQLSGTTRLSDSVALKYYNVGSFPSSPKYDERHDAREGLRETYCSRVEPYTPFVAPAAFDNDAYFYLSKLAKCCVNIAASSSPSYDTPQSTSELFLEIVETLIEAETEWSHDTLSCFFLIPLRVNVSTSNVQLSLARFNALHDLAGRDDNLVVGALSVDAWTCLIRKVPLQTDTSLLPVFENYLKSLAQSAFSYHFLAVGFFLYRFEALQAKWKSHKFELLQLEFDMLLWPARLTTDLYVIRDELLATPEAFLLHVLHNTLMVAFYATAVIRGGEYGSNLSIFAVPGLYTFIAGMAKSSFKLSPSMVCRWSIVADCQILTANYLLDLYQEMEFEKFRETLSYFKINGIMNQRKAHAVKAQIDALLQGETFVDDESDGSPVFWVFRDIRSMTLELYLEEERKKRTMRSEAL</sequence>
<dbReference type="PROSITE" id="PS50048">
    <property type="entry name" value="ZN2_CY6_FUNGAL_2"/>
    <property type="match status" value="1"/>
</dbReference>
<dbReference type="PROSITE" id="PS00463">
    <property type="entry name" value="ZN2_CY6_FUNGAL_1"/>
    <property type="match status" value="1"/>
</dbReference>
<accession>W6MRB8</accession>
<dbReference type="GeneID" id="34522630"/>
<proteinExistence type="predicted"/>
<feature type="region of interest" description="Disordered" evidence="1">
    <location>
        <begin position="60"/>
        <end position="105"/>
    </location>
</feature>
<feature type="compositionally biased region" description="Basic and acidic residues" evidence="1">
    <location>
        <begin position="60"/>
        <end position="72"/>
    </location>
</feature>
<dbReference type="GO" id="GO:0008270">
    <property type="term" value="F:zinc ion binding"/>
    <property type="evidence" value="ECO:0007669"/>
    <property type="project" value="InterPro"/>
</dbReference>
<dbReference type="OrthoDB" id="2123952at2759"/>
<evidence type="ECO:0000259" key="2">
    <source>
        <dbReference type="PROSITE" id="PS50048"/>
    </source>
</evidence>
<dbReference type="HOGENOM" id="CLU_523955_0_0_1"/>
<dbReference type="AlphaFoldDB" id="W6MRB8"/>
<name>W6MRB8_9ASCO</name>
<dbReference type="SMART" id="SM00066">
    <property type="entry name" value="GAL4"/>
    <property type="match status" value="1"/>
</dbReference>
<dbReference type="CDD" id="cd00067">
    <property type="entry name" value="GAL4"/>
    <property type="match status" value="1"/>
</dbReference>
<evidence type="ECO:0000313" key="4">
    <source>
        <dbReference type="Proteomes" id="UP000019384"/>
    </source>
</evidence>
<dbReference type="InterPro" id="IPR036864">
    <property type="entry name" value="Zn2-C6_fun-type_DNA-bd_sf"/>
</dbReference>
<reference evidence="3" key="1">
    <citation type="submission" date="2013-12" db="EMBL/GenBank/DDBJ databases">
        <authorList>
            <person name="Genoscope - CEA"/>
        </authorList>
    </citation>
    <scope>NUCLEOTIDE SEQUENCE</scope>
    <source>
        <strain evidence="3">CBS 1993</strain>
    </source>
</reference>
<dbReference type="EMBL" id="HG793130">
    <property type="protein sequence ID" value="CDK29254.1"/>
    <property type="molecule type" value="Genomic_DNA"/>
</dbReference>
<protein>
    <recommendedName>
        <fullName evidence="2">Zn(2)-C6 fungal-type domain-containing protein</fullName>
    </recommendedName>
</protein>
<dbReference type="SUPFAM" id="SSF57701">
    <property type="entry name" value="Zn2/Cys6 DNA-binding domain"/>
    <property type="match status" value="1"/>
</dbReference>